<organism evidence="1 2">
    <name type="scientific">Clostridium boliviensis</name>
    <dbReference type="NCBI Taxonomy" id="318465"/>
    <lineage>
        <taxon>Bacteria</taxon>
        <taxon>Bacillati</taxon>
        <taxon>Bacillota</taxon>
        <taxon>Clostridia</taxon>
        <taxon>Eubacteriales</taxon>
        <taxon>Clostridiaceae</taxon>
        <taxon>Clostridium</taxon>
    </lineage>
</organism>
<feature type="non-terminal residue" evidence="1">
    <location>
        <position position="1"/>
    </location>
</feature>
<gene>
    <name evidence="1" type="ORF">RZO55_21510</name>
</gene>
<name>A0ABU4GRF1_9CLOT</name>
<dbReference type="Gene3D" id="1.20.1290.10">
    <property type="entry name" value="AhpD-like"/>
    <property type="match status" value="1"/>
</dbReference>
<sequence length="59" mass="6864">VAFELAEHVTLISEKGVSDQLYERVREHYDEKAYVDLILIINQINMWNRLSISMGNAVK</sequence>
<keyword evidence="2" id="KW-1185">Reference proteome</keyword>
<dbReference type="SUPFAM" id="SSF69118">
    <property type="entry name" value="AhpD-like"/>
    <property type="match status" value="1"/>
</dbReference>
<reference evidence="1 2" key="1">
    <citation type="submission" date="2023-10" db="EMBL/GenBank/DDBJ databases">
        <title>A novel Glycoside Hydrolase 43-Like Enzyme from Clostrdium boliviensis is an Endo-xylanase, and a Candidate for Xylooligosaccharides Production from Different Xylan Substrates.</title>
        <authorList>
            <person name="Alvarez M.T."/>
            <person name="Rocabado-Villegas L.R."/>
            <person name="Salas-Veizaga D.M."/>
            <person name="Linares-Pasten J.A."/>
            <person name="Gudmundsdottir E.E."/>
            <person name="Hreggvidsson G.O."/>
            <person name="Adlercreutz P."/>
            <person name="Nordberg Karlsson E."/>
        </authorList>
    </citation>
    <scope>NUCLEOTIDE SEQUENCE [LARGE SCALE GENOMIC DNA]</scope>
    <source>
        <strain evidence="1 2">E-1</strain>
    </source>
</reference>
<dbReference type="Proteomes" id="UP001276854">
    <property type="component" value="Unassembled WGS sequence"/>
</dbReference>
<dbReference type="InterPro" id="IPR029032">
    <property type="entry name" value="AhpD-like"/>
</dbReference>
<dbReference type="RefSeq" id="WP_318066341.1">
    <property type="nucleotide sequence ID" value="NZ_JAWONS010000301.1"/>
</dbReference>
<dbReference type="EMBL" id="JAWONS010000301">
    <property type="protein sequence ID" value="MDW2800153.1"/>
    <property type="molecule type" value="Genomic_DNA"/>
</dbReference>
<comment type="caution">
    <text evidence="1">The sequence shown here is derived from an EMBL/GenBank/DDBJ whole genome shotgun (WGS) entry which is preliminary data.</text>
</comment>
<protein>
    <recommendedName>
        <fullName evidence="3">Carboxymuconolactone decarboxylase family protein</fullName>
    </recommendedName>
</protein>
<evidence type="ECO:0008006" key="3">
    <source>
        <dbReference type="Google" id="ProtNLM"/>
    </source>
</evidence>
<accession>A0ABU4GRF1</accession>
<evidence type="ECO:0000313" key="1">
    <source>
        <dbReference type="EMBL" id="MDW2800153.1"/>
    </source>
</evidence>
<evidence type="ECO:0000313" key="2">
    <source>
        <dbReference type="Proteomes" id="UP001276854"/>
    </source>
</evidence>
<proteinExistence type="predicted"/>